<keyword evidence="11" id="KW-1185">Reference proteome</keyword>
<keyword evidence="7" id="KW-0408">Iron</keyword>
<dbReference type="Gene3D" id="2.20.25.90">
    <property type="entry name" value="ADC-like domains"/>
    <property type="match status" value="1"/>
</dbReference>
<dbReference type="InterPro" id="IPR006311">
    <property type="entry name" value="TAT_signal"/>
</dbReference>
<dbReference type="GO" id="GO:0051539">
    <property type="term" value="F:4 iron, 4 sulfur cluster binding"/>
    <property type="evidence" value="ECO:0007669"/>
    <property type="project" value="UniProtKB-KW"/>
</dbReference>
<dbReference type="GO" id="GO:0046872">
    <property type="term" value="F:metal ion binding"/>
    <property type="evidence" value="ECO:0007669"/>
    <property type="project" value="UniProtKB-KW"/>
</dbReference>
<dbReference type="EMBL" id="MLBF01000032">
    <property type="protein sequence ID" value="OLN29487.1"/>
    <property type="molecule type" value="Genomic_DNA"/>
</dbReference>
<organism evidence="10 11">
    <name type="scientific">Desulfosporosinus metallidurans</name>
    <dbReference type="NCBI Taxonomy" id="1888891"/>
    <lineage>
        <taxon>Bacteria</taxon>
        <taxon>Bacillati</taxon>
        <taxon>Bacillota</taxon>
        <taxon>Clostridia</taxon>
        <taxon>Eubacteriales</taxon>
        <taxon>Desulfitobacteriaceae</taxon>
        <taxon>Desulfosporosinus</taxon>
    </lineage>
</organism>
<sequence>MTKKKDKLNLNRRNFLKASGILGAVAFGGPFLGDPLRQLTTNTWLDAPHGVNTEDEDYTAANVIYSTCEQCNTHCTIKTVIEEGKKGQPYTSLVRKIAGNPYSTITTIPFGPLTYGTGAQTAAHGKDTLAVEGRGFRGGRTCLKGQAGLQTAYDALRVRTPLKRVGPRGSGEWKSISWEQALQEIVQGSPDLGTPGLKAIWAYAAKDAVMADWDLVKKGQMSPTDFDAKYKDVLIDTKHPDFGPKANQIACLGGDRRDFMRDRIWFQGLGSINFDDHGGACGANGVIGNVRSFQTEQPKKRLYADLNHAEFVMVWGTNPMVANRGPTWLAPLLTNALARGMKMAVIDTRMSRTAEKAHFWVPIKSGTDAALALGMGRWIIENKRYDERYLRNPNPKAAEADGEPTWSDASYLVAVSNEKRPKLRAKDLGIGEDTQFVVMVNGKPVPHDQATDADLEVDTVINGIQVKSAFTLYKERVMEHSSKEYAELAGITEDQIVQLAQEFTSHGKKAAIMTFRGVAMHTNGYYTARAINMLNHLIGNHDWQGGSLTGGARHKDLAGRYDLKKVPNGHAAWGIPISRRQSDYEKSSLFKKDGYPAKRPWFPVAGNSSEEVIPSAAEGYPYSLNALFIYRMNPILTFPAGDMTRQTLTDPKRIPLLVASDIVLGESTSCADFVLPDLSYLERWGRKTITPSFPLKVTHFIQPVTRVYPEPRDIQEVFIEILKKMGLPGVGEKSFADGSSLNRVEDFYLKMITNIAYDQTPVPSATTEELKVFTESRQKALGHFFDEQSWRQSVKPEEWAKVVYILNRGGRFEAPGTEYVGPLLKYRLNGQALFYDEKVASSKHSYTGQYFDGLPKFETVQTYDQQELRQNQPLQFLNWKARNIATHRTISNAWLREIKPENFLWINPLDAERRGLKDGDQVKIKSDFIEVSGHIMVTEGIRPGTVGTAYNYGNTAYGAQPVIIDGKSTPVLKDYNHTPFHVRKPLQQKTGYALGRDTGFSANGLLVMDPKLKNTSLIDPIGGGVASLDTKVEITRL</sequence>
<dbReference type="Gene3D" id="3.40.50.740">
    <property type="match status" value="2"/>
</dbReference>
<evidence type="ECO:0000313" key="10">
    <source>
        <dbReference type="EMBL" id="OLN29487.1"/>
    </source>
</evidence>
<dbReference type="InterPro" id="IPR006657">
    <property type="entry name" value="MoPterin_dinucl-bd_dom"/>
</dbReference>
<proteinExistence type="inferred from homology"/>
<keyword evidence="4" id="KW-0479">Metal-binding</keyword>
<reference evidence="10 11" key="1">
    <citation type="submission" date="2016-09" db="EMBL/GenBank/DDBJ databases">
        <title>Complete genome of Desulfosporosinus sp. OL.</title>
        <authorList>
            <person name="Mardanov A."/>
            <person name="Beletsky A."/>
            <person name="Panova A."/>
            <person name="Karnachuk O."/>
            <person name="Ravin N."/>
        </authorList>
    </citation>
    <scope>NUCLEOTIDE SEQUENCE [LARGE SCALE GENOMIC DNA]</scope>
    <source>
        <strain evidence="10 11">OL</strain>
    </source>
</reference>
<evidence type="ECO:0000256" key="6">
    <source>
        <dbReference type="ARBA" id="ARBA00023002"/>
    </source>
</evidence>
<evidence type="ECO:0000256" key="8">
    <source>
        <dbReference type="ARBA" id="ARBA00023014"/>
    </source>
</evidence>
<dbReference type="RefSeq" id="WP_075365986.1">
    <property type="nucleotide sequence ID" value="NZ_MLBF01000032.1"/>
</dbReference>
<keyword evidence="6" id="KW-0560">Oxidoreductase</keyword>
<dbReference type="PROSITE" id="PS51318">
    <property type="entry name" value="TAT"/>
    <property type="match status" value="1"/>
</dbReference>
<dbReference type="STRING" id="1888891.DSOL_3506"/>
<feature type="domain" description="4Fe-4S Mo/W bis-MGD-type" evidence="9">
    <location>
        <begin position="61"/>
        <end position="154"/>
    </location>
</feature>
<dbReference type="InterPro" id="IPR009010">
    <property type="entry name" value="Asp_de-COase-like_dom_sf"/>
</dbReference>
<accession>A0A1Q8QQ76</accession>
<evidence type="ECO:0000256" key="4">
    <source>
        <dbReference type="ARBA" id="ARBA00022723"/>
    </source>
</evidence>
<evidence type="ECO:0000256" key="2">
    <source>
        <dbReference type="ARBA" id="ARBA00022485"/>
    </source>
</evidence>
<dbReference type="InterPro" id="IPR050612">
    <property type="entry name" value="Prok_Mopterin_Oxidored"/>
</dbReference>
<dbReference type="GO" id="GO:0016491">
    <property type="term" value="F:oxidoreductase activity"/>
    <property type="evidence" value="ECO:0007669"/>
    <property type="project" value="UniProtKB-KW"/>
</dbReference>
<keyword evidence="3" id="KW-0500">Molybdenum</keyword>
<dbReference type="SUPFAM" id="SSF50692">
    <property type="entry name" value="ADC-like"/>
    <property type="match status" value="1"/>
</dbReference>
<name>A0A1Q8QQ76_9FIRM</name>
<evidence type="ECO:0000256" key="3">
    <source>
        <dbReference type="ARBA" id="ARBA00022505"/>
    </source>
</evidence>
<dbReference type="InterPro" id="IPR019546">
    <property type="entry name" value="TAT_signal_bac_arc"/>
</dbReference>
<dbReference type="NCBIfam" id="TIGR01409">
    <property type="entry name" value="TAT_signal_seq"/>
    <property type="match status" value="1"/>
</dbReference>
<dbReference type="GO" id="GO:0043546">
    <property type="term" value="F:molybdopterin cofactor binding"/>
    <property type="evidence" value="ECO:0007669"/>
    <property type="project" value="InterPro"/>
</dbReference>
<evidence type="ECO:0000256" key="7">
    <source>
        <dbReference type="ARBA" id="ARBA00023004"/>
    </source>
</evidence>
<evidence type="ECO:0000256" key="5">
    <source>
        <dbReference type="ARBA" id="ARBA00022729"/>
    </source>
</evidence>
<dbReference type="Gene3D" id="3.40.228.10">
    <property type="entry name" value="Dimethylsulfoxide Reductase, domain 2"/>
    <property type="match status" value="1"/>
</dbReference>
<dbReference type="OrthoDB" id="9810782at2"/>
<keyword evidence="5" id="KW-0732">Signal</keyword>
<keyword evidence="8" id="KW-0411">Iron-sulfur</keyword>
<dbReference type="SMART" id="SM00926">
    <property type="entry name" value="Molybdop_Fe4S4"/>
    <property type="match status" value="1"/>
</dbReference>
<dbReference type="Gene3D" id="2.40.40.20">
    <property type="match status" value="1"/>
</dbReference>
<dbReference type="Proteomes" id="UP000186102">
    <property type="component" value="Unassembled WGS sequence"/>
</dbReference>
<dbReference type="SUPFAM" id="SSF53706">
    <property type="entry name" value="Formate dehydrogenase/DMSO reductase, domains 1-3"/>
    <property type="match status" value="1"/>
</dbReference>
<evidence type="ECO:0000259" key="9">
    <source>
        <dbReference type="SMART" id="SM00926"/>
    </source>
</evidence>
<dbReference type="PANTHER" id="PTHR43742">
    <property type="entry name" value="TRIMETHYLAMINE-N-OXIDE REDUCTASE"/>
    <property type="match status" value="1"/>
</dbReference>
<dbReference type="Pfam" id="PF01568">
    <property type="entry name" value="Molydop_binding"/>
    <property type="match status" value="1"/>
</dbReference>
<dbReference type="InterPro" id="IPR006656">
    <property type="entry name" value="Mopterin_OxRdtase"/>
</dbReference>
<dbReference type="PANTHER" id="PTHR43742:SF9">
    <property type="entry name" value="TETRATHIONATE REDUCTASE SUBUNIT A"/>
    <property type="match status" value="1"/>
</dbReference>
<keyword evidence="2" id="KW-0004">4Fe-4S</keyword>
<dbReference type="AlphaFoldDB" id="A0A1Q8QQ76"/>
<comment type="similarity">
    <text evidence="1">Belongs to the prokaryotic molybdopterin-containing oxidoreductase family.</text>
</comment>
<dbReference type="InterPro" id="IPR006963">
    <property type="entry name" value="Mopterin_OxRdtase_4Fe-4S_dom"/>
</dbReference>
<protein>
    <submittedName>
        <fullName evidence="10">Tetrathionate reductase subunit A</fullName>
    </submittedName>
</protein>
<evidence type="ECO:0000256" key="1">
    <source>
        <dbReference type="ARBA" id="ARBA00010312"/>
    </source>
</evidence>
<gene>
    <name evidence="10" type="ORF">DSOL_3506</name>
</gene>
<dbReference type="Pfam" id="PF00384">
    <property type="entry name" value="Molybdopterin"/>
    <property type="match status" value="1"/>
</dbReference>
<evidence type="ECO:0000313" key="11">
    <source>
        <dbReference type="Proteomes" id="UP000186102"/>
    </source>
</evidence>
<comment type="caution">
    <text evidence="10">The sequence shown here is derived from an EMBL/GenBank/DDBJ whole genome shotgun (WGS) entry which is preliminary data.</text>
</comment>